<dbReference type="SUPFAM" id="SSF101898">
    <property type="entry name" value="NHL repeat"/>
    <property type="match status" value="1"/>
</dbReference>
<reference evidence="5" key="1">
    <citation type="submission" date="2022-03" db="EMBL/GenBank/DDBJ databases">
        <title>Identification of a novel bacterium isolated from mangrove sediments.</title>
        <authorList>
            <person name="Pan X."/>
        </authorList>
    </citation>
    <scope>NUCLEOTIDE SEQUENCE</scope>
    <source>
        <strain evidence="5">B1949</strain>
    </source>
</reference>
<evidence type="ECO:0000313" key="5">
    <source>
        <dbReference type="EMBL" id="MCJ2181267.1"/>
    </source>
</evidence>
<dbReference type="Pfam" id="PF03022">
    <property type="entry name" value="MRJP"/>
    <property type="match status" value="1"/>
</dbReference>
<dbReference type="Pfam" id="PF00903">
    <property type="entry name" value="Glyoxalase"/>
    <property type="match status" value="1"/>
</dbReference>
<accession>A0ABT0B869</accession>
<dbReference type="InterPro" id="IPR017996">
    <property type="entry name" value="MRJP/yellow-related"/>
</dbReference>
<name>A0ABT0B869_9SPHN</name>
<evidence type="ECO:0000259" key="4">
    <source>
        <dbReference type="PROSITE" id="PS51819"/>
    </source>
</evidence>
<gene>
    <name evidence="5" type="ORF">MTR62_00870</name>
</gene>
<sequence>MVELPSLTRRTALAGLTFSASVLPMNASLAAQTPSGPGRAPAAGQAADFRIATRSPSPVNAIAVNPAGTLFLGLPRLSQDAATPSVVRVEEDGTLAPFPGGAWNAWTPGASGVDAFVMVNALHVFDDGTLWVVDQGTADGREPQAGAQKLIRFDPRTGSLLSVLRFAADILPSGARLGDLRIHDQMLYVTDAGLGAIIVHDLVANRTIRRLSGQGDALVKGARIELSADGLWLYVLAPDGAVRRIATAALANPRFDDARLVSLIEPIASAPGIGGSAMDTQGNLYLCDPQDHGVAVLFADGSRRDLVRDARLSRPAGLFIDGKRRLYSVASPIAPKPSHGEGGDAAKAPCLVLVMDLPEALDGYPLGEAVTGRAPQTGLSNFYGIEHVAMTVPDHDEALRFLTEAFDATLLYTHIKKSDPPATAAQVGHINALKPGTKMLAASQIRFANGPNIEIFELEGYGRREAAGINDMGLVHFSVIVDDIAEAGARFEKAGGMMLGKGAFDLGFNEVGEGNQNWFGQTPWGTWVEFMTFRSPLRYDPGAVAERWFPRRG</sequence>
<dbReference type="InterPro" id="IPR011042">
    <property type="entry name" value="6-blade_b-propeller_TolB-like"/>
</dbReference>
<dbReference type="Gene3D" id="2.120.10.30">
    <property type="entry name" value="TolB, C-terminal domain"/>
    <property type="match status" value="2"/>
</dbReference>
<comment type="subcellular location">
    <subcellularLocation>
        <location evidence="1">Secreted</location>
    </subcellularLocation>
</comment>
<dbReference type="PROSITE" id="PS51819">
    <property type="entry name" value="VOC"/>
    <property type="match status" value="1"/>
</dbReference>
<feature type="signal peptide" evidence="3">
    <location>
        <begin position="1"/>
        <end position="30"/>
    </location>
</feature>
<keyword evidence="2" id="KW-0964">Secreted</keyword>
<feature type="chain" id="PRO_5045719925" description="VOC domain-containing protein" evidence="3">
    <location>
        <begin position="31"/>
        <end position="553"/>
    </location>
</feature>
<evidence type="ECO:0000256" key="1">
    <source>
        <dbReference type="ARBA" id="ARBA00004613"/>
    </source>
</evidence>
<dbReference type="InterPro" id="IPR029068">
    <property type="entry name" value="Glyas_Bleomycin-R_OHBP_Dase"/>
</dbReference>
<protein>
    <recommendedName>
        <fullName evidence="4">VOC domain-containing protein</fullName>
    </recommendedName>
</protein>
<evidence type="ECO:0000313" key="6">
    <source>
        <dbReference type="Proteomes" id="UP001162881"/>
    </source>
</evidence>
<dbReference type="SUPFAM" id="SSF54593">
    <property type="entry name" value="Glyoxalase/Bleomycin resistance protein/Dihydroxybiphenyl dioxygenase"/>
    <property type="match status" value="1"/>
</dbReference>
<dbReference type="Gene3D" id="3.10.180.10">
    <property type="entry name" value="2,3-Dihydroxybiphenyl 1,2-Dioxygenase, domain 1"/>
    <property type="match status" value="1"/>
</dbReference>
<dbReference type="Proteomes" id="UP001162881">
    <property type="component" value="Unassembled WGS sequence"/>
</dbReference>
<keyword evidence="3" id="KW-0732">Signal</keyword>
<dbReference type="InterPro" id="IPR004360">
    <property type="entry name" value="Glyas_Fos-R_dOase_dom"/>
</dbReference>
<proteinExistence type="predicted"/>
<comment type="caution">
    <text evidence="5">The sequence shown here is derived from an EMBL/GenBank/DDBJ whole genome shotgun (WGS) entry which is preliminary data.</text>
</comment>
<evidence type="ECO:0000256" key="2">
    <source>
        <dbReference type="ARBA" id="ARBA00022525"/>
    </source>
</evidence>
<keyword evidence="6" id="KW-1185">Reference proteome</keyword>
<dbReference type="EMBL" id="JALHLF010000002">
    <property type="protein sequence ID" value="MCJ2181267.1"/>
    <property type="molecule type" value="Genomic_DNA"/>
</dbReference>
<dbReference type="RefSeq" id="WP_244016389.1">
    <property type="nucleotide sequence ID" value="NZ_JALHLF010000002.1"/>
</dbReference>
<dbReference type="InterPro" id="IPR037523">
    <property type="entry name" value="VOC_core"/>
</dbReference>
<evidence type="ECO:0000256" key="3">
    <source>
        <dbReference type="SAM" id="SignalP"/>
    </source>
</evidence>
<organism evidence="5 6">
    <name type="scientific">Novosphingobium organovorum</name>
    <dbReference type="NCBI Taxonomy" id="2930092"/>
    <lineage>
        <taxon>Bacteria</taxon>
        <taxon>Pseudomonadati</taxon>
        <taxon>Pseudomonadota</taxon>
        <taxon>Alphaproteobacteria</taxon>
        <taxon>Sphingomonadales</taxon>
        <taxon>Sphingomonadaceae</taxon>
        <taxon>Novosphingobium</taxon>
    </lineage>
</organism>
<feature type="domain" description="VOC" evidence="4">
    <location>
        <begin position="384"/>
        <end position="533"/>
    </location>
</feature>